<sequence>MSEPTAAATAAAQNIYKKANHVQAAQIRMIAKIIDEEFVDLLAAAEGLIEELKFPLSDDVPVAMAIETLVFSIEEVEGTNVSGIGLRVAE</sequence>
<comment type="caution">
    <text evidence="1">The sequence shown here is derived from an EMBL/GenBank/DDBJ whole genome shotgun (WGS) entry which is preliminary data.</text>
</comment>
<accession>A0A0F9P0T7</accession>
<name>A0A0F9P0T7_9ZZZZ</name>
<evidence type="ECO:0000313" key="1">
    <source>
        <dbReference type="EMBL" id="KKN17987.1"/>
    </source>
</evidence>
<gene>
    <name evidence="1" type="ORF">LCGC14_0960460</name>
</gene>
<proteinExistence type="predicted"/>
<protein>
    <submittedName>
        <fullName evidence="1">Uncharacterized protein</fullName>
    </submittedName>
</protein>
<organism evidence="1">
    <name type="scientific">marine sediment metagenome</name>
    <dbReference type="NCBI Taxonomy" id="412755"/>
    <lineage>
        <taxon>unclassified sequences</taxon>
        <taxon>metagenomes</taxon>
        <taxon>ecological metagenomes</taxon>
    </lineage>
</organism>
<dbReference type="EMBL" id="LAZR01003471">
    <property type="protein sequence ID" value="KKN17987.1"/>
    <property type="molecule type" value="Genomic_DNA"/>
</dbReference>
<reference evidence="1" key="1">
    <citation type="journal article" date="2015" name="Nature">
        <title>Complex archaea that bridge the gap between prokaryotes and eukaryotes.</title>
        <authorList>
            <person name="Spang A."/>
            <person name="Saw J.H."/>
            <person name="Jorgensen S.L."/>
            <person name="Zaremba-Niedzwiedzka K."/>
            <person name="Martijn J."/>
            <person name="Lind A.E."/>
            <person name="van Eijk R."/>
            <person name="Schleper C."/>
            <person name="Guy L."/>
            <person name="Ettema T.J."/>
        </authorList>
    </citation>
    <scope>NUCLEOTIDE SEQUENCE</scope>
</reference>
<dbReference type="AlphaFoldDB" id="A0A0F9P0T7"/>